<name>A0A1B0BWE3_9MUSC</name>
<feature type="transmembrane region" description="Helical" evidence="1">
    <location>
        <begin position="64"/>
        <end position="86"/>
    </location>
</feature>
<evidence type="ECO:0000313" key="2">
    <source>
        <dbReference type="EnsemblMetazoa" id="GPPI042611-PA"/>
    </source>
</evidence>
<accession>A0A1B0BWE3</accession>
<dbReference type="EMBL" id="JXJN01021731">
    <property type="status" value="NOT_ANNOTATED_CDS"/>
    <property type="molecule type" value="Genomic_DNA"/>
</dbReference>
<protein>
    <submittedName>
        <fullName evidence="2">Uncharacterized protein</fullName>
    </submittedName>
</protein>
<proteinExistence type="predicted"/>
<reference evidence="3" key="1">
    <citation type="submission" date="2015-01" db="EMBL/GenBank/DDBJ databases">
        <authorList>
            <person name="Aksoy S."/>
            <person name="Warren W."/>
            <person name="Wilson R.K."/>
        </authorList>
    </citation>
    <scope>NUCLEOTIDE SEQUENCE [LARGE SCALE GENOMIC DNA]</scope>
    <source>
        <strain evidence="3">IAEA</strain>
    </source>
</reference>
<feature type="transmembrane region" description="Helical" evidence="1">
    <location>
        <begin position="131"/>
        <end position="148"/>
    </location>
</feature>
<keyword evidence="1" id="KW-1133">Transmembrane helix</keyword>
<dbReference type="AlphaFoldDB" id="A0A1B0BWE3"/>
<evidence type="ECO:0000313" key="3">
    <source>
        <dbReference type="Proteomes" id="UP000092460"/>
    </source>
</evidence>
<organism evidence="2 3">
    <name type="scientific">Glossina palpalis gambiensis</name>
    <dbReference type="NCBI Taxonomy" id="67801"/>
    <lineage>
        <taxon>Eukaryota</taxon>
        <taxon>Metazoa</taxon>
        <taxon>Ecdysozoa</taxon>
        <taxon>Arthropoda</taxon>
        <taxon>Hexapoda</taxon>
        <taxon>Insecta</taxon>
        <taxon>Pterygota</taxon>
        <taxon>Neoptera</taxon>
        <taxon>Endopterygota</taxon>
        <taxon>Diptera</taxon>
        <taxon>Brachycera</taxon>
        <taxon>Muscomorpha</taxon>
        <taxon>Hippoboscoidea</taxon>
        <taxon>Glossinidae</taxon>
        <taxon>Glossina</taxon>
    </lineage>
</organism>
<keyword evidence="1" id="KW-0472">Membrane</keyword>
<dbReference type="VEuPathDB" id="VectorBase:GPPI042611"/>
<dbReference type="EnsemblMetazoa" id="GPPI042611-RA">
    <property type="protein sequence ID" value="GPPI042611-PA"/>
    <property type="gene ID" value="GPPI042611"/>
</dbReference>
<evidence type="ECO:0000256" key="1">
    <source>
        <dbReference type="SAM" id="Phobius"/>
    </source>
</evidence>
<keyword evidence="3" id="KW-1185">Reference proteome</keyword>
<keyword evidence="1" id="KW-0812">Transmembrane</keyword>
<sequence>MLILKYRDDESLSLAVSCSLIYLCPSSTQLFEILCLPAEDSAFAKAASAIFLYLPAKSVRLVKFLFIIYKIIKSVVYAFSSLLIYFSSSSSSFGSMPISSYTNFFSMYVNKYKNSCTLAIFVIPPLPHPRFSFYYYLCCYCFLLHILLHEPQQQQTHVFDVILSHKQFSNNLALNYHLI</sequence>
<reference evidence="2" key="2">
    <citation type="submission" date="2020-05" db="UniProtKB">
        <authorList>
            <consortium name="EnsemblMetazoa"/>
        </authorList>
    </citation>
    <scope>IDENTIFICATION</scope>
    <source>
        <strain evidence="2">IAEA</strain>
    </source>
</reference>
<dbReference type="Proteomes" id="UP000092460">
    <property type="component" value="Unassembled WGS sequence"/>
</dbReference>